<dbReference type="EMBL" id="KZ857467">
    <property type="protein sequence ID" value="RDX43296.1"/>
    <property type="molecule type" value="Genomic_DNA"/>
</dbReference>
<keyword evidence="3" id="KW-1185">Reference proteome</keyword>
<organism evidence="2 3">
    <name type="scientific">Lentinus brumalis</name>
    <dbReference type="NCBI Taxonomy" id="2498619"/>
    <lineage>
        <taxon>Eukaryota</taxon>
        <taxon>Fungi</taxon>
        <taxon>Dikarya</taxon>
        <taxon>Basidiomycota</taxon>
        <taxon>Agaricomycotina</taxon>
        <taxon>Agaricomycetes</taxon>
        <taxon>Polyporales</taxon>
        <taxon>Polyporaceae</taxon>
        <taxon>Lentinus</taxon>
    </lineage>
</organism>
<name>A0A371CSP8_9APHY</name>
<gene>
    <name evidence="2" type="ORF">OH76DRAFT_1361354</name>
</gene>
<proteinExistence type="predicted"/>
<protein>
    <submittedName>
        <fullName evidence="2">Uncharacterized protein</fullName>
    </submittedName>
</protein>
<sequence length="220" mass="23789">MSAGPPLFAASDIALAVRWGMDDYGRILEGSTGRRVTRKVARALRMGASLSTDSEGGSHRGHRGMRKSPSAASNPETAHADALLLSLPETSMSLVERDAPPLESELVEDEVRHSGSTLSNSGERQMVAVGPERVLVVREPLPMGRTSFTSWFDLCEADDQLGGLPDGWEVNSIVRLPTLPVIEQSNISLLDDFWQEVDSSSSDEDCDEEKELQLAIAASL</sequence>
<accession>A0A371CSP8</accession>
<evidence type="ECO:0000256" key="1">
    <source>
        <dbReference type="SAM" id="MobiDB-lite"/>
    </source>
</evidence>
<evidence type="ECO:0000313" key="2">
    <source>
        <dbReference type="EMBL" id="RDX43296.1"/>
    </source>
</evidence>
<evidence type="ECO:0000313" key="3">
    <source>
        <dbReference type="Proteomes" id="UP000256964"/>
    </source>
</evidence>
<dbReference type="OrthoDB" id="2758610at2759"/>
<dbReference type="Proteomes" id="UP000256964">
    <property type="component" value="Unassembled WGS sequence"/>
</dbReference>
<feature type="non-terminal residue" evidence="2">
    <location>
        <position position="220"/>
    </location>
</feature>
<dbReference type="AlphaFoldDB" id="A0A371CSP8"/>
<reference evidence="2 3" key="1">
    <citation type="journal article" date="2018" name="Biotechnol. Biofuels">
        <title>Integrative visual omics of the white-rot fungus Polyporus brumalis exposes the biotechnological potential of its oxidative enzymes for delignifying raw plant biomass.</title>
        <authorList>
            <person name="Miyauchi S."/>
            <person name="Rancon A."/>
            <person name="Drula E."/>
            <person name="Hage H."/>
            <person name="Chaduli D."/>
            <person name="Favel A."/>
            <person name="Grisel S."/>
            <person name="Henrissat B."/>
            <person name="Herpoel-Gimbert I."/>
            <person name="Ruiz-Duenas F.J."/>
            <person name="Chevret D."/>
            <person name="Hainaut M."/>
            <person name="Lin J."/>
            <person name="Wang M."/>
            <person name="Pangilinan J."/>
            <person name="Lipzen A."/>
            <person name="Lesage-Meessen L."/>
            <person name="Navarro D."/>
            <person name="Riley R."/>
            <person name="Grigoriev I.V."/>
            <person name="Zhou S."/>
            <person name="Raouche S."/>
            <person name="Rosso M.N."/>
        </authorList>
    </citation>
    <scope>NUCLEOTIDE SEQUENCE [LARGE SCALE GENOMIC DNA]</scope>
    <source>
        <strain evidence="2 3">BRFM 1820</strain>
    </source>
</reference>
<feature type="region of interest" description="Disordered" evidence="1">
    <location>
        <begin position="48"/>
        <end position="77"/>
    </location>
</feature>